<evidence type="ECO:0000256" key="12">
    <source>
        <dbReference type="RuleBase" id="RU366015"/>
    </source>
</evidence>
<dbReference type="OMA" id="ARTFQIG"/>
<comment type="caution">
    <text evidence="14">The sequence shown here is derived from an EMBL/GenBank/DDBJ whole genome shotgun (WGS) entry which is preliminary data.</text>
</comment>
<dbReference type="AlphaFoldDB" id="A0A8T2PYX8"/>
<feature type="binding site" evidence="10">
    <location>
        <position position="128"/>
    </location>
    <ligand>
        <name>Mn(2+)</name>
        <dbReference type="ChEBI" id="CHEBI:29035"/>
    </ligand>
</feature>
<feature type="domain" description="Cupin type-1" evidence="13">
    <location>
        <begin position="73"/>
        <end position="223"/>
    </location>
</feature>
<comment type="subcellular location">
    <subcellularLocation>
        <location evidence="1 12">Secreted</location>
        <location evidence="1 12">Extracellular space</location>
        <location evidence="1 12">Apoplast</location>
    </subcellularLocation>
</comment>
<keyword evidence="8 9" id="KW-0464">Manganese</keyword>
<feature type="disulfide bond" evidence="11">
    <location>
        <begin position="43"/>
        <end position="59"/>
    </location>
</feature>
<keyword evidence="4 12" id="KW-0964">Secreted</keyword>
<keyword evidence="15" id="KW-1185">Reference proteome</keyword>
<evidence type="ECO:0000256" key="5">
    <source>
        <dbReference type="ARBA" id="ARBA00022723"/>
    </source>
</evidence>
<dbReference type="FunFam" id="2.60.120.10:FF:000025">
    <property type="entry name" value="germin-like protein subfamily 2 member 1"/>
    <property type="match status" value="1"/>
</dbReference>
<dbReference type="InterPro" id="IPR011051">
    <property type="entry name" value="RmlC_Cupin_sf"/>
</dbReference>
<reference evidence="14" key="1">
    <citation type="submission" date="2021-08" db="EMBL/GenBank/DDBJ databases">
        <title>WGS assembly of Ceratopteris richardii.</title>
        <authorList>
            <person name="Marchant D.B."/>
            <person name="Chen G."/>
            <person name="Jenkins J."/>
            <person name="Shu S."/>
            <person name="Leebens-Mack J."/>
            <person name="Grimwood J."/>
            <person name="Schmutz J."/>
            <person name="Soltis P."/>
            <person name="Soltis D."/>
            <person name="Chen Z.-H."/>
        </authorList>
    </citation>
    <scope>NUCLEOTIDE SEQUENCE</scope>
    <source>
        <strain evidence="14">Whitten #5841</strain>
        <tissue evidence="14">Leaf</tissue>
    </source>
</reference>
<dbReference type="GO" id="GO:0048046">
    <property type="term" value="C:apoplast"/>
    <property type="evidence" value="ECO:0007669"/>
    <property type="project" value="UniProtKB-SubCell"/>
</dbReference>
<proteinExistence type="inferred from homology"/>
<evidence type="ECO:0000256" key="11">
    <source>
        <dbReference type="PIRSR" id="PIRSR601929-3"/>
    </source>
</evidence>
<organism evidence="14 15">
    <name type="scientific">Ceratopteris richardii</name>
    <name type="common">Triangle waterfern</name>
    <dbReference type="NCBI Taxonomy" id="49495"/>
    <lineage>
        <taxon>Eukaryota</taxon>
        <taxon>Viridiplantae</taxon>
        <taxon>Streptophyta</taxon>
        <taxon>Embryophyta</taxon>
        <taxon>Tracheophyta</taxon>
        <taxon>Polypodiopsida</taxon>
        <taxon>Polypodiidae</taxon>
        <taxon>Polypodiales</taxon>
        <taxon>Pteridineae</taxon>
        <taxon>Pteridaceae</taxon>
        <taxon>Parkerioideae</taxon>
        <taxon>Ceratopteris</taxon>
    </lineage>
</organism>
<feature type="binding site" evidence="9">
    <location>
        <position position="118"/>
    </location>
    <ligand>
        <name>oxalate</name>
        <dbReference type="ChEBI" id="CHEBI:30623"/>
    </ligand>
</feature>
<evidence type="ECO:0000256" key="3">
    <source>
        <dbReference type="ARBA" id="ARBA00022523"/>
    </source>
</evidence>
<keyword evidence="5 9" id="KW-0479">Metal-binding</keyword>
<evidence type="ECO:0000256" key="4">
    <source>
        <dbReference type="ARBA" id="ARBA00022525"/>
    </source>
</evidence>
<dbReference type="SUPFAM" id="SSF51182">
    <property type="entry name" value="RmlC-like cupins"/>
    <property type="match status" value="1"/>
</dbReference>
<evidence type="ECO:0000256" key="10">
    <source>
        <dbReference type="PIRSR" id="PIRSR601929-2"/>
    </source>
</evidence>
<dbReference type="GO" id="GO:2000280">
    <property type="term" value="P:regulation of root development"/>
    <property type="evidence" value="ECO:0007669"/>
    <property type="project" value="UniProtKB-ARBA"/>
</dbReference>
<evidence type="ECO:0000313" key="15">
    <source>
        <dbReference type="Proteomes" id="UP000825935"/>
    </source>
</evidence>
<feature type="binding site" evidence="10">
    <location>
        <position position="121"/>
    </location>
    <ligand>
        <name>Mn(2+)</name>
        <dbReference type="ChEBI" id="CHEBI:29035"/>
    </ligand>
</feature>
<dbReference type="InterPro" id="IPR001929">
    <property type="entry name" value="Germin"/>
</dbReference>
<feature type="binding site" evidence="9">
    <location>
        <position position="123"/>
    </location>
    <ligand>
        <name>oxalate</name>
        <dbReference type="ChEBI" id="CHEBI:30623"/>
    </ligand>
</feature>
<evidence type="ECO:0000256" key="2">
    <source>
        <dbReference type="ARBA" id="ARBA00007456"/>
    </source>
</evidence>
<dbReference type="InterPro" id="IPR006045">
    <property type="entry name" value="Cupin_1"/>
</dbReference>
<evidence type="ECO:0000256" key="8">
    <source>
        <dbReference type="ARBA" id="ARBA00023211"/>
    </source>
</evidence>
<keyword evidence="6" id="KW-0732">Signal</keyword>
<dbReference type="Proteomes" id="UP000825935">
    <property type="component" value="Chromosome 39"/>
</dbReference>
<gene>
    <name evidence="14" type="ORF">KP509_39G015100</name>
</gene>
<dbReference type="Pfam" id="PF00190">
    <property type="entry name" value="Cupin_1"/>
    <property type="match status" value="1"/>
</dbReference>
<evidence type="ECO:0000313" key="14">
    <source>
        <dbReference type="EMBL" id="KAH7276618.1"/>
    </source>
</evidence>
<dbReference type="Gene3D" id="2.60.120.10">
    <property type="entry name" value="Jelly Rolls"/>
    <property type="match status" value="1"/>
</dbReference>
<evidence type="ECO:0000256" key="1">
    <source>
        <dbReference type="ARBA" id="ARBA00004271"/>
    </source>
</evidence>
<sequence>MALGKGLGAHSRFRYAFILCAFARSVMDYGIEAADEDALQDFCVADVSNMQITINGLPCRPPSDVVSADFASSLLREARNLNQVFGSAVNLANALTFPALNTLGVSMARIDFQPGGLNPPHIHPRATEILFVARGTLLVGFISTGNRLYSQTLQEGDIFVFPPGLPHFQLNTDTRSPALSIVAFNSQNPGVSQLAATLFTAQPPIPREVLQIALGIHDQEELNHIINSVPRS</sequence>
<dbReference type="PRINTS" id="PR00325">
    <property type="entry name" value="GERMIN"/>
</dbReference>
<evidence type="ECO:0000259" key="13">
    <source>
        <dbReference type="SMART" id="SM00835"/>
    </source>
</evidence>
<evidence type="ECO:0000256" key="9">
    <source>
        <dbReference type="PIRSR" id="PIRSR601929-1"/>
    </source>
</evidence>
<feature type="binding site" evidence="9">
    <location>
        <position position="128"/>
    </location>
    <ligand>
        <name>oxalate</name>
        <dbReference type="ChEBI" id="CHEBI:30623"/>
    </ligand>
</feature>
<dbReference type="GO" id="GO:0010497">
    <property type="term" value="P:plasmodesmata-mediated intercellular transport"/>
    <property type="evidence" value="ECO:0007669"/>
    <property type="project" value="UniProtKB-ARBA"/>
</dbReference>
<dbReference type="EMBL" id="CM035444">
    <property type="protein sequence ID" value="KAH7276618.1"/>
    <property type="molecule type" value="Genomic_DNA"/>
</dbReference>
<evidence type="ECO:0000256" key="6">
    <source>
        <dbReference type="ARBA" id="ARBA00022729"/>
    </source>
</evidence>
<keyword evidence="3 12" id="KW-0052">Apoplast</keyword>
<dbReference type="GO" id="GO:0030145">
    <property type="term" value="F:manganese ion binding"/>
    <property type="evidence" value="ECO:0007669"/>
    <property type="project" value="UniProtKB-UniRule"/>
</dbReference>
<dbReference type="PANTHER" id="PTHR31238">
    <property type="entry name" value="GERMIN-LIKE PROTEIN SUBFAMILY 3 MEMBER 3"/>
    <property type="match status" value="1"/>
</dbReference>
<dbReference type="CDD" id="cd02241">
    <property type="entry name" value="cupin_OxOx"/>
    <property type="match status" value="1"/>
</dbReference>
<dbReference type="InterPro" id="IPR014710">
    <property type="entry name" value="RmlC-like_jellyroll"/>
</dbReference>
<dbReference type="SMART" id="SM00835">
    <property type="entry name" value="Cupin_1"/>
    <property type="match status" value="1"/>
</dbReference>
<dbReference type="GO" id="GO:0009506">
    <property type="term" value="C:plasmodesma"/>
    <property type="evidence" value="ECO:0007669"/>
    <property type="project" value="UniProtKB-ARBA"/>
</dbReference>
<comment type="similarity">
    <text evidence="2 12">Belongs to the germin family.</text>
</comment>
<name>A0A8T2PYX8_CERRI</name>
<dbReference type="PROSITE" id="PS00725">
    <property type="entry name" value="GERMIN"/>
    <property type="match status" value="1"/>
</dbReference>
<keyword evidence="7 11" id="KW-1015">Disulfide bond</keyword>
<dbReference type="InterPro" id="IPR019780">
    <property type="entry name" value="Germin_Mn-BS"/>
</dbReference>
<protein>
    <recommendedName>
        <fullName evidence="12">Germin-like protein</fullName>
    </recommendedName>
</protein>
<dbReference type="OrthoDB" id="1921208at2759"/>
<accession>A0A8T2PYX8</accession>
<evidence type="ECO:0000256" key="7">
    <source>
        <dbReference type="ARBA" id="ARBA00023157"/>
    </source>
</evidence>
<feature type="binding site" evidence="10">
    <location>
        <position position="123"/>
    </location>
    <ligand>
        <name>Mn(2+)</name>
        <dbReference type="ChEBI" id="CHEBI:29035"/>
    </ligand>
</feature>
<feature type="binding site" evidence="10">
    <location>
        <position position="167"/>
    </location>
    <ligand>
        <name>Mn(2+)</name>
        <dbReference type="ChEBI" id="CHEBI:29035"/>
    </ligand>
</feature>